<dbReference type="EMBL" id="JBBPBK010000008">
    <property type="protein sequence ID" value="KAK9280625.1"/>
    <property type="molecule type" value="Genomic_DNA"/>
</dbReference>
<proteinExistence type="predicted"/>
<sequence length="108" mass="11144">MPGVGGGGRCFGGGRGGGMFSGSVGAAKHTTPSLKDKPEVLRAASCTGSDTAPVSIEPAMNDGGVPCHTYLKCFQRCVKNYGKEHFHCKLFEEPFLECLSSNGSTTGA</sequence>
<organism evidence="1 2">
    <name type="scientific">Liquidambar formosana</name>
    <name type="common">Formosan gum</name>
    <dbReference type="NCBI Taxonomy" id="63359"/>
    <lineage>
        <taxon>Eukaryota</taxon>
        <taxon>Viridiplantae</taxon>
        <taxon>Streptophyta</taxon>
        <taxon>Embryophyta</taxon>
        <taxon>Tracheophyta</taxon>
        <taxon>Spermatophyta</taxon>
        <taxon>Magnoliopsida</taxon>
        <taxon>eudicotyledons</taxon>
        <taxon>Gunneridae</taxon>
        <taxon>Pentapetalae</taxon>
        <taxon>Saxifragales</taxon>
        <taxon>Altingiaceae</taxon>
        <taxon>Liquidambar</taxon>
    </lineage>
</organism>
<protein>
    <recommendedName>
        <fullName evidence="3">CHCH domain-containing protein</fullName>
    </recommendedName>
</protein>
<gene>
    <name evidence="1" type="ORF">L1049_014321</name>
</gene>
<evidence type="ECO:0000313" key="2">
    <source>
        <dbReference type="Proteomes" id="UP001415857"/>
    </source>
</evidence>
<dbReference type="AlphaFoldDB" id="A0AAP0RQW1"/>
<evidence type="ECO:0008006" key="3">
    <source>
        <dbReference type="Google" id="ProtNLM"/>
    </source>
</evidence>
<reference evidence="1 2" key="1">
    <citation type="journal article" date="2024" name="Plant J.">
        <title>Genome sequences and population genomics reveal climatic adaptation and genomic divergence between two closely related sweetgum species.</title>
        <authorList>
            <person name="Xu W.Q."/>
            <person name="Ren C.Q."/>
            <person name="Zhang X.Y."/>
            <person name="Comes H.P."/>
            <person name="Liu X.H."/>
            <person name="Li Y.G."/>
            <person name="Kettle C.J."/>
            <person name="Jalonen R."/>
            <person name="Gaisberger H."/>
            <person name="Ma Y.Z."/>
            <person name="Qiu Y.X."/>
        </authorList>
    </citation>
    <scope>NUCLEOTIDE SEQUENCE [LARGE SCALE GENOMIC DNA]</scope>
    <source>
        <strain evidence="1">Hangzhou</strain>
    </source>
</reference>
<comment type="caution">
    <text evidence="1">The sequence shown here is derived from an EMBL/GenBank/DDBJ whole genome shotgun (WGS) entry which is preliminary data.</text>
</comment>
<dbReference type="Proteomes" id="UP001415857">
    <property type="component" value="Unassembled WGS sequence"/>
</dbReference>
<accession>A0AAP0RQW1</accession>
<evidence type="ECO:0000313" key="1">
    <source>
        <dbReference type="EMBL" id="KAK9280625.1"/>
    </source>
</evidence>
<name>A0AAP0RQW1_LIQFO</name>
<keyword evidence="2" id="KW-1185">Reference proteome</keyword>